<dbReference type="AlphaFoldDB" id="A0A6V8LH95"/>
<dbReference type="RefSeq" id="WP_173086380.1">
    <property type="nucleotide sequence ID" value="NZ_BAABJB010000008.1"/>
</dbReference>
<accession>A0A6V8LH95</accession>
<comment type="caution">
    <text evidence="1">The sequence shown here is derived from an EMBL/GenBank/DDBJ whole genome shotgun (WGS) entry which is preliminary data.</text>
</comment>
<evidence type="ECO:0000313" key="2">
    <source>
        <dbReference type="Proteomes" id="UP000482960"/>
    </source>
</evidence>
<evidence type="ECO:0000313" key="1">
    <source>
        <dbReference type="EMBL" id="GFJ96602.1"/>
    </source>
</evidence>
<name>A0A6V8LH95_9ACTN</name>
<protein>
    <submittedName>
        <fullName evidence="1">Uncharacterized protein</fullName>
    </submittedName>
</protein>
<dbReference type="Proteomes" id="UP000482960">
    <property type="component" value="Unassembled WGS sequence"/>
</dbReference>
<organism evidence="1 2">
    <name type="scientific">Phytohabitans rumicis</name>
    <dbReference type="NCBI Taxonomy" id="1076125"/>
    <lineage>
        <taxon>Bacteria</taxon>
        <taxon>Bacillati</taxon>
        <taxon>Actinomycetota</taxon>
        <taxon>Actinomycetes</taxon>
        <taxon>Micromonosporales</taxon>
        <taxon>Micromonosporaceae</taxon>
    </lineage>
</organism>
<reference evidence="1 2" key="1">
    <citation type="submission" date="2020-03" db="EMBL/GenBank/DDBJ databases">
        <title>Whole genome shotgun sequence of Phytohabitans rumicis NBRC 108638.</title>
        <authorList>
            <person name="Komaki H."/>
            <person name="Tamura T."/>
        </authorList>
    </citation>
    <scope>NUCLEOTIDE SEQUENCE [LARGE SCALE GENOMIC DNA]</scope>
    <source>
        <strain evidence="1 2">NBRC 108638</strain>
    </source>
</reference>
<sequence length="175" mass="18964">MDRAVDDEQVAASLADRLTALTFSDLGADEVTALLADSVVAWAEDQGWRAYRRAPSVMALPPPYAHRHSWIDVGCARPAGAPIAVEIDRTDRQRTVDKLLAEAEAGRVAIWVRWGTGKFAAPPPPITMVTCAVTARRGPADKDHRYSRLSARDLPAPAHTAATLKADEQPDLFAD</sequence>
<keyword evidence="2" id="KW-1185">Reference proteome</keyword>
<dbReference type="EMBL" id="BLPG01000002">
    <property type="protein sequence ID" value="GFJ96602.1"/>
    <property type="molecule type" value="Genomic_DNA"/>
</dbReference>
<proteinExistence type="predicted"/>
<reference evidence="1 2" key="2">
    <citation type="submission" date="2020-03" db="EMBL/GenBank/DDBJ databases">
        <authorList>
            <person name="Ichikawa N."/>
            <person name="Kimura A."/>
            <person name="Kitahashi Y."/>
            <person name="Uohara A."/>
        </authorList>
    </citation>
    <scope>NUCLEOTIDE SEQUENCE [LARGE SCALE GENOMIC DNA]</scope>
    <source>
        <strain evidence="1 2">NBRC 108638</strain>
    </source>
</reference>
<gene>
    <name evidence="1" type="ORF">Prum_102440</name>
</gene>